<organism evidence="1">
    <name type="scientific">Tanacetum cinerariifolium</name>
    <name type="common">Dalmatian daisy</name>
    <name type="synonym">Chrysanthemum cinerariifolium</name>
    <dbReference type="NCBI Taxonomy" id="118510"/>
    <lineage>
        <taxon>Eukaryota</taxon>
        <taxon>Viridiplantae</taxon>
        <taxon>Streptophyta</taxon>
        <taxon>Embryophyta</taxon>
        <taxon>Tracheophyta</taxon>
        <taxon>Spermatophyta</taxon>
        <taxon>Magnoliopsida</taxon>
        <taxon>eudicotyledons</taxon>
        <taxon>Gunneridae</taxon>
        <taxon>Pentapetalae</taxon>
        <taxon>asterids</taxon>
        <taxon>campanulids</taxon>
        <taxon>Asterales</taxon>
        <taxon>Asteraceae</taxon>
        <taxon>Asteroideae</taxon>
        <taxon>Anthemideae</taxon>
        <taxon>Anthemidinae</taxon>
        <taxon>Tanacetum</taxon>
    </lineage>
</organism>
<comment type="caution">
    <text evidence="1">The sequence shown here is derived from an EMBL/GenBank/DDBJ whole genome shotgun (WGS) entry which is preliminary data.</text>
</comment>
<dbReference type="InterPro" id="IPR036396">
    <property type="entry name" value="Cyt_P450_sf"/>
</dbReference>
<gene>
    <name evidence="1" type="ORF">Tci_899098</name>
</gene>
<dbReference type="GO" id="GO:0004497">
    <property type="term" value="F:monooxygenase activity"/>
    <property type="evidence" value="ECO:0007669"/>
    <property type="project" value="InterPro"/>
</dbReference>
<accession>A0A699V0L8</accession>
<dbReference type="GO" id="GO:0016705">
    <property type="term" value="F:oxidoreductase activity, acting on paired donors, with incorporation or reduction of molecular oxygen"/>
    <property type="evidence" value="ECO:0007669"/>
    <property type="project" value="InterPro"/>
</dbReference>
<dbReference type="GO" id="GO:0005506">
    <property type="term" value="F:iron ion binding"/>
    <property type="evidence" value="ECO:0007669"/>
    <property type="project" value="InterPro"/>
</dbReference>
<name>A0A699V0L8_TANCI</name>
<reference evidence="1" key="1">
    <citation type="journal article" date="2019" name="Sci. Rep.">
        <title>Draft genome of Tanacetum cinerariifolium, the natural source of mosquito coil.</title>
        <authorList>
            <person name="Yamashiro T."/>
            <person name="Shiraishi A."/>
            <person name="Satake H."/>
            <person name="Nakayama K."/>
        </authorList>
    </citation>
    <scope>NUCLEOTIDE SEQUENCE</scope>
</reference>
<dbReference type="AlphaFoldDB" id="A0A699V0L8"/>
<sequence length="67" mass="7682">MEKNWQNREEISLYRSTKMLTFTIVLECLFGIGIEPEKMFGAFERVVEGVLSPPINFPGTKGEITEE</sequence>
<dbReference type="Gene3D" id="1.10.630.10">
    <property type="entry name" value="Cytochrome P450"/>
    <property type="match status" value="1"/>
</dbReference>
<evidence type="ECO:0000313" key="1">
    <source>
        <dbReference type="EMBL" id="GFD27129.1"/>
    </source>
</evidence>
<proteinExistence type="predicted"/>
<protein>
    <submittedName>
        <fullName evidence="1">Cytochrome P450</fullName>
    </submittedName>
</protein>
<dbReference type="EMBL" id="BKCJ011374403">
    <property type="protein sequence ID" value="GFD27129.1"/>
    <property type="molecule type" value="Genomic_DNA"/>
</dbReference>
<dbReference type="GO" id="GO:0020037">
    <property type="term" value="F:heme binding"/>
    <property type="evidence" value="ECO:0007669"/>
    <property type="project" value="InterPro"/>
</dbReference>